<evidence type="ECO:0000259" key="10">
    <source>
        <dbReference type="PROSITE" id="PS50928"/>
    </source>
</evidence>
<dbReference type="InterPro" id="IPR010065">
    <property type="entry name" value="AA_ABC_transptr_permease_3TM"/>
</dbReference>
<feature type="transmembrane region" description="Helical" evidence="9">
    <location>
        <begin position="128"/>
        <end position="146"/>
    </location>
</feature>
<name>A0ABV1P3P3_9ACTN</name>
<dbReference type="InterPro" id="IPR043429">
    <property type="entry name" value="ArtM/GltK/GlnP/TcyL/YhdX-like"/>
</dbReference>
<comment type="similarity">
    <text evidence="2">Belongs to the binding-protein-dependent transport system permease family. HisMQ subfamily.</text>
</comment>
<gene>
    <name evidence="11" type="ORF">V6R90_18855</name>
</gene>
<evidence type="ECO:0000256" key="2">
    <source>
        <dbReference type="ARBA" id="ARBA00010072"/>
    </source>
</evidence>
<keyword evidence="5 9" id="KW-0812">Transmembrane</keyword>
<keyword evidence="8 9" id="KW-0472">Membrane</keyword>
<evidence type="ECO:0000256" key="7">
    <source>
        <dbReference type="ARBA" id="ARBA00022989"/>
    </source>
</evidence>
<accession>A0ABV1P3P3</accession>
<dbReference type="RefSeq" id="WP_056865031.1">
    <property type="nucleotide sequence ID" value="NZ_BAAAMM010000026.1"/>
</dbReference>
<proteinExistence type="inferred from homology"/>
<evidence type="ECO:0000256" key="9">
    <source>
        <dbReference type="RuleBase" id="RU363032"/>
    </source>
</evidence>
<dbReference type="Pfam" id="PF00528">
    <property type="entry name" value="BPD_transp_1"/>
    <property type="match status" value="1"/>
</dbReference>
<dbReference type="SUPFAM" id="SSF161098">
    <property type="entry name" value="MetI-like"/>
    <property type="match status" value="1"/>
</dbReference>
<dbReference type="PROSITE" id="PS50928">
    <property type="entry name" value="ABC_TM1"/>
    <property type="match status" value="1"/>
</dbReference>
<dbReference type="Gene3D" id="1.10.3720.10">
    <property type="entry name" value="MetI-like"/>
    <property type="match status" value="1"/>
</dbReference>
<evidence type="ECO:0000256" key="8">
    <source>
        <dbReference type="ARBA" id="ARBA00023136"/>
    </source>
</evidence>
<comment type="caution">
    <text evidence="11">The sequence shown here is derived from an EMBL/GenBank/DDBJ whole genome shotgun (WGS) entry which is preliminary data.</text>
</comment>
<keyword evidence="7 9" id="KW-1133">Transmembrane helix</keyword>
<feature type="domain" description="ABC transmembrane type-1" evidence="10">
    <location>
        <begin position="83"/>
        <end position="276"/>
    </location>
</feature>
<reference evidence="11 12" key="1">
    <citation type="submission" date="2024-02" db="EMBL/GenBank/DDBJ databases">
        <title>Full genome sequence of Nocardioides kribbensis.</title>
        <authorList>
            <person name="Poletto B.L."/>
            <person name="Silva G."/>
            <person name="Galante D."/>
            <person name="Campos K.R."/>
            <person name="Santos M.B.N."/>
            <person name="Sacchi C.T."/>
        </authorList>
    </citation>
    <scope>NUCLEOTIDE SEQUENCE [LARGE SCALE GENOMIC DNA]</scope>
    <source>
        <strain evidence="11 12">O4R</strain>
    </source>
</reference>
<keyword evidence="12" id="KW-1185">Reference proteome</keyword>
<feature type="transmembrane region" description="Helical" evidence="9">
    <location>
        <begin position="255"/>
        <end position="276"/>
    </location>
</feature>
<keyword evidence="4" id="KW-1003">Cell membrane</keyword>
<dbReference type="EMBL" id="JBEGDP010000036">
    <property type="protein sequence ID" value="MEQ7849342.1"/>
    <property type="molecule type" value="Genomic_DNA"/>
</dbReference>
<evidence type="ECO:0000313" key="11">
    <source>
        <dbReference type="EMBL" id="MEQ7849342.1"/>
    </source>
</evidence>
<dbReference type="PANTHER" id="PTHR30614:SF20">
    <property type="entry name" value="GLUTAMINE TRANSPORT SYSTEM PERMEASE PROTEIN GLNP"/>
    <property type="match status" value="1"/>
</dbReference>
<evidence type="ECO:0000313" key="12">
    <source>
        <dbReference type="Proteomes" id="UP001482520"/>
    </source>
</evidence>
<evidence type="ECO:0000256" key="3">
    <source>
        <dbReference type="ARBA" id="ARBA00022448"/>
    </source>
</evidence>
<evidence type="ECO:0000256" key="6">
    <source>
        <dbReference type="ARBA" id="ARBA00022970"/>
    </source>
</evidence>
<dbReference type="NCBIfam" id="TIGR01726">
    <property type="entry name" value="HEQRo_perm_3TM"/>
    <property type="match status" value="1"/>
</dbReference>
<evidence type="ECO:0000256" key="4">
    <source>
        <dbReference type="ARBA" id="ARBA00022475"/>
    </source>
</evidence>
<keyword evidence="3 9" id="KW-0813">Transport</keyword>
<organism evidence="11 12">
    <name type="scientific">Nocardioides kribbensis</name>
    <dbReference type="NCBI Taxonomy" id="305517"/>
    <lineage>
        <taxon>Bacteria</taxon>
        <taxon>Bacillati</taxon>
        <taxon>Actinomycetota</taxon>
        <taxon>Actinomycetes</taxon>
        <taxon>Propionibacteriales</taxon>
        <taxon>Nocardioidaceae</taxon>
        <taxon>Nocardioides</taxon>
    </lineage>
</organism>
<sequence>MTSPTGAPAGGATWTPSERELERRAVRRALRRRSIGVATTALVVFFAGLGLLLVTSPGWERVRESFFNGFHARASLPDIADAFLINVAMFMIAEPIILVLGLLIALARGARAPVLAPLRLLAVAYTDVVRGIPTLLLVLLMGFGMPGLQLQGLPTSPFFWATTALVISYSAYVAEVFRSGIESIHPSQIASAEALALSRTQTMRFVVVPQAVRRVVPPLLNDFVSLQKDTALASTIGVFEAVFVARDYTNYNFNYTPYVVVALFFVALTIPLARLTDALGRRYARRERTGAL</sequence>
<feature type="transmembrane region" description="Helical" evidence="9">
    <location>
        <begin position="83"/>
        <end position="107"/>
    </location>
</feature>
<feature type="transmembrane region" description="Helical" evidence="9">
    <location>
        <begin position="34"/>
        <end position="54"/>
    </location>
</feature>
<dbReference type="Proteomes" id="UP001482520">
    <property type="component" value="Unassembled WGS sequence"/>
</dbReference>
<dbReference type="PANTHER" id="PTHR30614">
    <property type="entry name" value="MEMBRANE COMPONENT OF AMINO ACID ABC TRANSPORTER"/>
    <property type="match status" value="1"/>
</dbReference>
<comment type="subcellular location">
    <subcellularLocation>
        <location evidence="1 9">Cell membrane</location>
        <topology evidence="1 9">Multi-pass membrane protein</topology>
    </subcellularLocation>
</comment>
<protein>
    <submittedName>
        <fullName evidence="11">Amino acid ABC transporter permease</fullName>
    </submittedName>
</protein>
<dbReference type="InterPro" id="IPR035906">
    <property type="entry name" value="MetI-like_sf"/>
</dbReference>
<evidence type="ECO:0000256" key="5">
    <source>
        <dbReference type="ARBA" id="ARBA00022692"/>
    </source>
</evidence>
<keyword evidence="6" id="KW-0029">Amino-acid transport</keyword>
<dbReference type="InterPro" id="IPR000515">
    <property type="entry name" value="MetI-like"/>
</dbReference>
<evidence type="ECO:0000256" key="1">
    <source>
        <dbReference type="ARBA" id="ARBA00004651"/>
    </source>
</evidence>